<evidence type="ECO:0000256" key="1">
    <source>
        <dbReference type="SAM" id="Phobius"/>
    </source>
</evidence>
<keyword evidence="1" id="KW-1133">Transmembrane helix</keyword>
<name>A0A3R9PFJ6_9CREN</name>
<accession>A0A3R9PFJ6</accession>
<gene>
    <name evidence="2" type="ORF">D6D85_15400</name>
</gene>
<sequence>MPRSEAEILHNLTKKPLVLFSLLLLFSINAGLIVAQRSYAYPKEGSYATYECWSKGYPVQLKNWTDFTYDNVHIIYYWKIIEINNNIGMRVFVKVNASYDEKYTCYVKRFPPLSRSDVVEFAEGPRNVSFNGTIFVNLEKEEAYYGNMSIEPPRFWWPVDLTNGEKIKFGRAPDGTPLEWEVHVFPDFLPDPRTGVYVKAPEIKTPLGTRKYSDIAFIESYTYDPVWQRGYLEAIFVDRITGIALGSVSYYDGVLGLMGIYGISGTKFANIDKTMHVSCVMRDAYINGTEVIVLKGKSSEEPFIIIFIILCMVIPYVYYRIRRSSKKVWKSGCTGQRHPEN</sequence>
<reference evidence="2 3" key="1">
    <citation type="submission" date="2018-10" db="EMBL/GenBank/DDBJ databases">
        <title>Co-occurring genomic capacity for anaerobic methane metabolism and dissimilatory sulfite reduction discovered in the Korarchaeota.</title>
        <authorList>
            <person name="Mckay L.J."/>
            <person name="Dlakic M."/>
            <person name="Fields M.W."/>
            <person name="Delmont T.O."/>
            <person name="Eren A.M."/>
            <person name="Jay Z.J."/>
            <person name="Klingelsmith K.B."/>
            <person name="Rusch D.B."/>
            <person name="Inskeep W.P."/>
        </authorList>
    </citation>
    <scope>NUCLEOTIDE SEQUENCE [LARGE SCALE GENOMIC DNA]</scope>
    <source>
        <strain evidence="2 3">MDKW</strain>
    </source>
</reference>
<proteinExistence type="predicted"/>
<keyword evidence="1" id="KW-0812">Transmembrane</keyword>
<dbReference type="RefSeq" id="WP_125672847.1">
    <property type="nucleotide sequence ID" value="NZ_RCOS01000170.1"/>
</dbReference>
<organism evidence="2 3">
    <name type="scientific">Candidatus Methanodesulfokora washburnensis</name>
    <dbReference type="NCBI Taxonomy" id="2478471"/>
    <lineage>
        <taxon>Archaea</taxon>
        <taxon>Thermoproteota</taxon>
        <taxon>Candidatus Korarchaeia</taxon>
        <taxon>Candidatus Korarchaeia incertae sedis</taxon>
        <taxon>Candidatus Methanodesulfokora</taxon>
    </lineage>
</organism>
<protein>
    <submittedName>
        <fullName evidence="2">Uncharacterized protein</fullName>
    </submittedName>
</protein>
<dbReference type="Proteomes" id="UP000277582">
    <property type="component" value="Unassembled WGS sequence"/>
</dbReference>
<feature type="transmembrane region" description="Helical" evidence="1">
    <location>
        <begin position="303"/>
        <end position="321"/>
    </location>
</feature>
<evidence type="ECO:0000313" key="3">
    <source>
        <dbReference type="Proteomes" id="UP000277582"/>
    </source>
</evidence>
<dbReference type="EMBL" id="RCOS01000170">
    <property type="protein sequence ID" value="RSN71717.1"/>
    <property type="molecule type" value="Genomic_DNA"/>
</dbReference>
<keyword evidence="1" id="KW-0472">Membrane</keyword>
<comment type="caution">
    <text evidence="2">The sequence shown here is derived from an EMBL/GenBank/DDBJ whole genome shotgun (WGS) entry which is preliminary data.</text>
</comment>
<dbReference type="AlphaFoldDB" id="A0A3R9PFJ6"/>
<keyword evidence="3" id="KW-1185">Reference proteome</keyword>
<evidence type="ECO:0000313" key="2">
    <source>
        <dbReference type="EMBL" id="RSN71717.1"/>
    </source>
</evidence>